<feature type="region of interest" description="Disordered" evidence="1">
    <location>
        <begin position="628"/>
        <end position="660"/>
    </location>
</feature>
<evidence type="ECO:0000256" key="1">
    <source>
        <dbReference type="SAM" id="MobiDB-lite"/>
    </source>
</evidence>
<organism evidence="2 3">
    <name type="scientific">Clonostachys byssicola</name>
    <dbReference type="NCBI Taxonomy" id="160290"/>
    <lineage>
        <taxon>Eukaryota</taxon>
        <taxon>Fungi</taxon>
        <taxon>Dikarya</taxon>
        <taxon>Ascomycota</taxon>
        <taxon>Pezizomycotina</taxon>
        <taxon>Sordariomycetes</taxon>
        <taxon>Hypocreomycetidae</taxon>
        <taxon>Hypocreales</taxon>
        <taxon>Bionectriaceae</taxon>
        <taxon>Clonostachys</taxon>
    </lineage>
</organism>
<reference evidence="3" key="1">
    <citation type="submission" date="2019-06" db="EMBL/GenBank/DDBJ databases">
        <authorList>
            <person name="Broberg M."/>
        </authorList>
    </citation>
    <scope>NUCLEOTIDE SEQUENCE [LARGE SCALE GENOMIC DNA]</scope>
</reference>
<accession>A0A9N9UQ71</accession>
<dbReference type="AlphaFoldDB" id="A0A9N9UQ71"/>
<proteinExistence type="predicted"/>
<comment type="caution">
    <text evidence="2">The sequence shown here is derived from an EMBL/GenBank/DDBJ whole genome shotgun (WGS) entry which is preliminary data.</text>
</comment>
<dbReference type="EMBL" id="CABFNO020001527">
    <property type="protein sequence ID" value="CAG9994482.1"/>
    <property type="molecule type" value="Genomic_DNA"/>
</dbReference>
<name>A0A9N9UQ71_9HYPO</name>
<keyword evidence="3" id="KW-1185">Reference proteome</keyword>
<evidence type="ECO:0000313" key="3">
    <source>
        <dbReference type="Proteomes" id="UP000754883"/>
    </source>
</evidence>
<feature type="compositionally biased region" description="Acidic residues" evidence="1">
    <location>
        <begin position="640"/>
        <end position="649"/>
    </location>
</feature>
<gene>
    <name evidence="2" type="ORF">CBYS24578_00013458</name>
</gene>
<evidence type="ECO:0008006" key="4">
    <source>
        <dbReference type="Google" id="ProtNLM"/>
    </source>
</evidence>
<evidence type="ECO:0000313" key="2">
    <source>
        <dbReference type="EMBL" id="CAG9994482.1"/>
    </source>
</evidence>
<reference evidence="2 3" key="2">
    <citation type="submission" date="2021-10" db="EMBL/GenBank/DDBJ databases">
        <authorList>
            <person name="Piombo E."/>
        </authorList>
    </citation>
    <scope>NUCLEOTIDE SEQUENCE [LARGE SCALE GENOMIC DNA]</scope>
</reference>
<protein>
    <recommendedName>
        <fullName evidence="4">F-box domain-containing protein</fullName>
    </recommendedName>
</protein>
<dbReference type="OrthoDB" id="5333491at2759"/>
<sequence length="660" mass="75410">MDTLPHEVIEHIISFLVPNLVEPLREPYEKASRSSPDIKLLTPVAIASRRMQAAVERWSFRHIRINSDELPEFSKLFTPSRRSSLASLTFTVILPSYDGDAAIRAESPEERAANDEAYTEAIHSLFNLLSQWETEDPHLPRRLSLDINHPESPSDRPWPSKYAPWNANSVTDWSTIHEGRYLHSYISLNRLETLPVLQRVKRLSMLRPEERYAYRNTRPTVPVSLAMKLPNLEEFNFSVDDDEKRFPRIRRQNREDVANLMQGLSLPSLKRADFDFTLRRFRDELATPPALHEEGATDVLSSSVYKFALSHNLMDLTLTGVFDITLLRPLETMSETPWPSLQFFDIHLHINTPAGDWYFIPRPGQIHAYQHMAANNPHAIPPGVGEGAEGDQSNLHNEIFSFVQEARYSHLTPVRVFRGEVSKSTMVPFVNAYADALTQMPHLKSSMLGCQIEDDTYDGEPGWFTFAYFAPCGNARKDPETKVCPNCRRGTTRELVTWLLGWIPSEALMDKFRSLQADTYPEPLVEKDMATYLRDRGMGPEPRENERQYYLPNMTLPPADVDEITDPGDWHAVEDLPFNTLHPNDFLYPIENDDDDNQAHLNTAAHENDEGEGDNQAFGDTEAHVYYEAPPTNYIHFGDENEGNDENNENNDNGGHDGHD</sequence>
<dbReference type="Proteomes" id="UP000754883">
    <property type="component" value="Unassembled WGS sequence"/>
</dbReference>